<feature type="domain" description="Phorbol-ester/DAG-type" evidence="4">
    <location>
        <begin position="312"/>
        <end position="361"/>
    </location>
</feature>
<evidence type="ECO:0000259" key="5">
    <source>
        <dbReference type="PROSITE" id="PS50238"/>
    </source>
</evidence>
<dbReference type="InterPro" id="IPR008936">
    <property type="entry name" value="Rho_GTPase_activation_prot"/>
</dbReference>
<dbReference type="Pfam" id="PF00130">
    <property type="entry name" value="C1_1"/>
    <property type="match status" value="1"/>
</dbReference>
<dbReference type="PROSITE" id="PS50081">
    <property type="entry name" value="ZF_DAG_PE_2"/>
    <property type="match status" value="1"/>
</dbReference>
<keyword evidence="2" id="KW-0862">Zinc</keyword>
<evidence type="ECO:0000256" key="2">
    <source>
        <dbReference type="ARBA" id="ARBA00022833"/>
    </source>
</evidence>
<dbReference type="SMART" id="SM00109">
    <property type="entry name" value="C1"/>
    <property type="match status" value="1"/>
</dbReference>
<evidence type="ECO:0000259" key="4">
    <source>
        <dbReference type="PROSITE" id="PS50081"/>
    </source>
</evidence>
<reference evidence="7" key="1">
    <citation type="submission" date="2025-08" db="UniProtKB">
        <authorList>
            <consortium name="RefSeq"/>
        </authorList>
    </citation>
    <scope>IDENTIFICATION</scope>
    <source>
        <tissue evidence="7">Whole Larva</tissue>
    </source>
</reference>
<dbReference type="Pfam" id="PF00620">
    <property type="entry name" value="RhoGAP"/>
    <property type="match status" value="1"/>
</dbReference>
<dbReference type="SUPFAM" id="SSF48350">
    <property type="entry name" value="GTPase activation domain, GAP"/>
    <property type="match status" value="1"/>
</dbReference>
<dbReference type="InterPro" id="IPR002219">
    <property type="entry name" value="PKC_DAG/PE"/>
</dbReference>
<evidence type="ECO:0000256" key="1">
    <source>
        <dbReference type="ARBA" id="ARBA00022723"/>
    </source>
</evidence>
<dbReference type="PANTHER" id="PTHR46199">
    <property type="entry name" value="RAC GTPASE-ACTIVATING PROTEIN 1"/>
    <property type="match status" value="1"/>
</dbReference>
<dbReference type="PANTHER" id="PTHR46199:SF3">
    <property type="entry name" value="RAC GTPASE-ACTIVATING PROTEIN 1"/>
    <property type="match status" value="1"/>
</dbReference>
<sequence>MCDFNTPKAAAHLQHAFKTPITEYYTPRSEMSDSEESTNSCGDYVPSNGGRELSLVAEYDEIVRLLKTQRNDEVEDAFLDFTRQAEDMAKQLKIAAQECHRLQQQLDLKIHESSDLESKLNHARKMIDQEKRYSRKVEDERDYLEEQISRVKEFLHRDGRLGEDARQKLSFLNTVAAPCWDPNSSHQGQRLSAINEVNTTGSLLSDFSYSKSEDDLDVSALHAGKGWKKHRPSMDQLPEPAQKKRRSSNNKVVEITNADSIRATTTLTVPKHGPITATSIIQTIPNQKEKDNVDSGNLWKTNPIIHNNNLRQHVLQSKTIVMPDTCVSCEKRLRFGKSALKCKDCRATCHPECKGNLPLPCVPYVNTPTQKNILGFISDYTPTTTPMVPALIMHCLNEIEQKGLMEIGLYRIPGSERDVKQLKEKFLRGKGSPCLNQVDVHVICGTVKDFLRSLQEPLITLNLWHDFVRSVEQEQENIASSLYQVISELPQPNRDTLAYMILHLKRIGDSKECKMPISNLSKIFGPTIVGYSSSDPDPELLLKETRQQNMVMEHLMNLPTDYWAAFINNNNEYLRTPKLQQTPSTDSLLRPSSKAMFTPNFVRSNTKRKQKQFFQTPPNYKN</sequence>
<dbReference type="CDD" id="cd04382">
    <property type="entry name" value="RhoGAP_MgcRacGAP"/>
    <property type="match status" value="1"/>
</dbReference>
<name>A0ABM1MAS5_NICVS</name>
<dbReference type="InterPro" id="IPR046349">
    <property type="entry name" value="C1-like_sf"/>
</dbReference>
<feature type="domain" description="Rho-GAP" evidence="5">
    <location>
        <begin position="375"/>
        <end position="563"/>
    </location>
</feature>
<proteinExistence type="predicted"/>
<feature type="region of interest" description="Disordered" evidence="3">
    <location>
        <begin position="227"/>
        <end position="251"/>
    </location>
</feature>
<dbReference type="RefSeq" id="XP_017771675.1">
    <property type="nucleotide sequence ID" value="XM_017916186.1"/>
</dbReference>
<dbReference type="SMART" id="SM00324">
    <property type="entry name" value="RhoGAP"/>
    <property type="match status" value="1"/>
</dbReference>
<dbReference type="InterPro" id="IPR000198">
    <property type="entry name" value="RhoGAP_dom"/>
</dbReference>
<evidence type="ECO:0000256" key="3">
    <source>
        <dbReference type="SAM" id="MobiDB-lite"/>
    </source>
</evidence>
<dbReference type="SUPFAM" id="SSF57889">
    <property type="entry name" value="Cysteine-rich domain"/>
    <property type="match status" value="1"/>
</dbReference>
<dbReference type="Gene3D" id="1.10.555.10">
    <property type="entry name" value="Rho GTPase activation protein"/>
    <property type="match status" value="1"/>
</dbReference>
<evidence type="ECO:0000313" key="7">
    <source>
        <dbReference type="RefSeq" id="XP_017771675.1"/>
    </source>
</evidence>
<dbReference type="Gene3D" id="3.30.60.20">
    <property type="match status" value="1"/>
</dbReference>
<dbReference type="PROSITE" id="PS00479">
    <property type="entry name" value="ZF_DAG_PE_1"/>
    <property type="match status" value="1"/>
</dbReference>
<dbReference type="CDD" id="cd20821">
    <property type="entry name" value="C1_MgcRacGAP"/>
    <property type="match status" value="1"/>
</dbReference>
<gene>
    <name evidence="7" type="primary">LOC108559059</name>
</gene>
<keyword evidence="1" id="KW-0479">Metal-binding</keyword>
<dbReference type="GeneID" id="108559059"/>
<keyword evidence="6" id="KW-1185">Reference proteome</keyword>
<dbReference type="PROSITE" id="PS50238">
    <property type="entry name" value="RHOGAP"/>
    <property type="match status" value="1"/>
</dbReference>
<organism evidence="6 7">
    <name type="scientific">Nicrophorus vespilloides</name>
    <name type="common">Boreal carrion beetle</name>
    <dbReference type="NCBI Taxonomy" id="110193"/>
    <lineage>
        <taxon>Eukaryota</taxon>
        <taxon>Metazoa</taxon>
        <taxon>Ecdysozoa</taxon>
        <taxon>Arthropoda</taxon>
        <taxon>Hexapoda</taxon>
        <taxon>Insecta</taxon>
        <taxon>Pterygota</taxon>
        <taxon>Neoptera</taxon>
        <taxon>Endopterygota</taxon>
        <taxon>Coleoptera</taxon>
        <taxon>Polyphaga</taxon>
        <taxon>Staphyliniformia</taxon>
        <taxon>Silphidae</taxon>
        <taxon>Nicrophorinae</taxon>
        <taxon>Nicrophorus</taxon>
    </lineage>
</organism>
<accession>A0ABM1MAS5</accession>
<evidence type="ECO:0000313" key="6">
    <source>
        <dbReference type="Proteomes" id="UP000695000"/>
    </source>
</evidence>
<protein>
    <submittedName>
        <fullName evidence="7">Rac GTPase-activating protein 1-like</fullName>
    </submittedName>
</protein>
<dbReference type="Proteomes" id="UP000695000">
    <property type="component" value="Unplaced"/>
</dbReference>